<evidence type="ECO:0000313" key="3">
    <source>
        <dbReference type="EMBL" id="GAA4731848.1"/>
    </source>
</evidence>
<feature type="transmembrane region" description="Helical" evidence="2">
    <location>
        <begin position="921"/>
        <end position="943"/>
    </location>
</feature>
<feature type="transmembrane region" description="Helical" evidence="2">
    <location>
        <begin position="292"/>
        <end position="312"/>
    </location>
</feature>
<evidence type="ECO:0000256" key="2">
    <source>
        <dbReference type="SAM" id="Phobius"/>
    </source>
</evidence>
<protein>
    <recommendedName>
        <fullName evidence="5">ABC3 transporter permease protein domain-containing protein</fullName>
    </recommendedName>
</protein>
<feature type="transmembrane region" description="Helical" evidence="2">
    <location>
        <begin position="165"/>
        <end position="189"/>
    </location>
</feature>
<proteinExistence type="predicted"/>
<reference evidence="4" key="1">
    <citation type="journal article" date="2019" name="Int. J. Syst. Evol. Microbiol.">
        <title>The Global Catalogue of Microorganisms (GCM) 10K type strain sequencing project: providing services to taxonomists for standard genome sequencing and annotation.</title>
        <authorList>
            <consortium name="The Broad Institute Genomics Platform"/>
            <consortium name="The Broad Institute Genome Sequencing Center for Infectious Disease"/>
            <person name="Wu L."/>
            <person name="Ma J."/>
        </authorList>
    </citation>
    <scope>NUCLEOTIDE SEQUENCE [LARGE SCALE GENOMIC DNA]</scope>
    <source>
        <strain evidence="4">JCM 18063</strain>
    </source>
</reference>
<name>A0ABP8YL35_9MICO</name>
<accession>A0ABP8YL35</accession>
<feature type="transmembrane region" description="Helical" evidence="2">
    <location>
        <begin position="249"/>
        <end position="272"/>
    </location>
</feature>
<gene>
    <name evidence="3" type="ORF">GCM10023216_24920</name>
</gene>
<keyword evidence="4" id="KW-1185">Reference proteome</keyword>
<feature type="transmembrane region" description="Helical" evidence="2">
    <location>
        <begin position="878"/>
        <end position="901"/>
    </location>
</feature>
<sequence>MGHVLRRAVAHRGLLGLVVLLVAVVAAAGGTTAGAVTGTTGAAAQRALTVPETASLQVTTRLADDAEAQDAHVRQAVARLLAGAPVAVDRAQRPDGADTPFVVWTLTPEVAAVAPDDLPVLAEGGAALHQELRSDDAVAVRGLTVEGDLAERAARQATATATAGAAVGVPVSILTLVVLAALAQVARLLSGARQRELEIMVARGAAPSRLVVADGVEAVGVALSGALPGTAAAAVLLEAGDVPGGADPVALVATGAVTASTAVVVLVVTSAVRARDVARRQGGDRAGRLRQVAGVGGVLAVVALAALGVLRWRSLGSPVVVDAEGVRADLPAVLAPALVLAATGMVALAVLGPATRVWSAAAARSRGATAVLASRQVSRGLRVVAVPVVLLVLSGGSTVLAAASVATTTQARDALAAQRVGTDVRVALPGDGRLDDARPAPVAHSFARLDGASGAAPVLVEDATVDGDPLRVTALPVGLADGVVRADDVAALTGPLGPGERFDRAPALGPAAELALDLTGAAVPAAGSSPMPTPPATAGAGDRAEVTVAVWLAADDGTLTVLEAGTVALGAAATVERVTVDLPVRLTTAPGLRLVAVDVAPRVPAATDLEVGLRDVVATDGAGGASAADLTAAAWTAVAPASGEVLASERSGPPSVRTTAAPGGAAGVRFVVARDVAGDPATTAATVPATLTRAAAERWDASPGDVLEATVAGSGVRLEVAGLVDRVPGGTAADAALVDLGTLDAVLLRTAVLLPRPGEVWVGADHPDDDESLTSLVTLATAQARVQAPDPEDFAVTTASGAVRGPGSPGTAPDTSSDAGAPVRLAAVTVAAGSGVLALVGLAVAAAVGLGSRRGETVVLRAVGLGPRGQGAGRALEIAVVGVAGVVSGLVGGLAVAALTVPGLAQGVVGSAVAPAFAVDVPLLAVLTGVALLGVAATAAVVAGRVAAQVRDTAYRPEVR</sequence>
<organism evidence="3 4">
    <name type="scientific">Isoptericola chiayiensis</name>
    <dbReference type="NCBI Taxonomy" id="579446"/>
    <lineage>
        <taxon>Bacteria</taxon>
        <taxon>Bacillati</taxon>
        <taxon>Actinomycetota</taxon>
        <taxon>Actinomycetes</taxon>
        <taxon>Micrococcales</taxon>
        <taxon>Promicromonosporaceae</taxon>
        <taxon>Isoptericola</taxon>
    </lineage>
</organism>
<dbReference type="EMBL" id="BAABID010000012">
    <property type="protein sequence ID" value="GAA4731848.1"/>
    <property type="molecule type" value="Genomic_DNA"/>
</dbReference>
<evidence type="ECO:0008006" key="5">
    <source>
        <dbReference type="Google" id="ProtNLM"/>
    </source>
</evidence>
<feature type="transmembrane region" description="Helical" evidence="2">
    <location>
        <begin position="383"/>
        <end position="406"/>
    </location>
</feature>
<keyword evidence="2" id="KW-0812">Transmembrane</keyword>
<evidence type="ECO:0000256" key="1">
    <source>
        <dbReference type="SAM" id="MobiDB-lite"/>
    </source>
</evidence>
<evidence type="ECO:0000313" key="4">
    <source>
        <dbReference type="Proteomes" id="UP001500956"/>
    </source>
</evidence>
<keyword evidence="2" id="KW-0472">Membrane</keyword>
<feature type="transmembrane region" description="Helical" evidence="2">
    <location>
        <begin position="825"/>
        <end position="851"/>
    </location>
</feature>
<keyword evidence="2" id="KW-1133">Transmembrane helix</keyword>
<feature type="region of interest" description="Disordered" evidence="1">
    <location>
        <begin position="799"/>
        <end position="818"/>
    </location>
</feature>
<feature type="transmembrane region" description="Helical" evidence="2">
    <location>
        <begin position="332"/>
        <end position="351"/>
    </location>
</feature>
<comment type="caution">
    <text evidence="3">The sequence shown here is derived from an EMBL/GenBank/DDBJ whole genome shotgun (WGS) entry which is preliminary data.</text>
</comment>
<dbReference type="RefSeq" id="WP_172151507.1">
    <property type="nucleotide sequence ID" value="NZ_BAABID010000012.1"/>
</dbReference>
<feature type="transmembrane region" description="Helical" evidence="2">
    <location>
        <begin position="210"/>
        <end position="237"/>
    </location>
</feature>
<dbReference type="Proteomes" id="UP001500956">
    <property type="component" value="Unassembled WGS sequence"/>
</dbReference>